<name>A0ABP8ICA7_9BACT</name>
<keyword evidence="4" id="KW-0804">Transcription</keyword>
<feature type="region of interest" description="Disordered" evidence="5">
    <location>
        <begin position="98"/>
        <end position="118"/>
    </location>
</feature>
<evidence type="ECO:0000259" key="7">
    <source>
        <dbReference type="Pfam" id="PF08281"/>
    </source>
</evidence>
<keyword evidence="2" id="KW-0805">Transcription regulation</keyword>
<evidence type="ECO:0000256" key="2">
    <source>
        <dbReference type="ARBA" id="ARBA00023015"/>
    </source>
</evidence>
<evidence type="ECO:0000256" key="4">
    <source>
        <dbReference type="ARBA" id="ARBA00023163"/>
    </source>
</evidence>
<feature type="domain" description="RNA polymerase sigma-70 region 2" evidence="6">
    <location>
        <begin position="27"/>
        <end position="94"/>
    </location>
</feature>
<evidence type="ECO:0000256" key="1">
    <source>
        <dbReference type="ARBA" id="ARBA00010641"/>
    </source>
</evidence>
<dbReference type="Pfam" id="PF04542">
    <property type="entry name" value="Sigma70_r2"/>
    <property type="match status" value="1"/>
</dbReference>
<keyword evidence="9" id="KW-1185">Reference proteome</keyword>
<dbReference type="InterPro" id="IPR014284">
    <property type="entry name" value="RNA_pol_sigma-70_dom"/>
</dbReference>
<organism evidence="8 9">
    <name type="scientific">Hymenobacter saemangeumensis</name>
    <dbReference type="NCBI Taxonomy" id="1084522"/>
    <lineage>
        <taxon>Bacteria</taxon>
        <taxon>Pseudomonadati</taxon>
        <taxon>Bacteroidota</taxon>
        <taxon>Cytophagia</taxon>
        <taxon>Cytophagales</taxon>
        <taxon>Hymenobacteraceae</taxon>
        <taxon>Hymenobacter</taxon>
    </lineage>
</organism>
<gene>
    <name evidence="8" type="ORF">GCM10023185_19130</name>
</gene>
<evidence type="ECO:0000313" key="8">
    <source>
        <dbReference type="EMBL" id="GAA4355862.1"/>
    </source>
</evidence>
<dbReference type="SUPFAM" id="SSF88659">
    <property type="entry name" value="Sigma3 and sigma4 domains of RNA polymerase sigma factors"/>
    <property type="match status" value="1"/>
</dbReference>
<dbReference type="Gene3D" id="1.10.1740.10">
    <property type="match status" value="1"/>
</dbReference>
<proteinExistence type="inferred from homology"/>
<evidence type="ECO:0000313" key="9">
    <source>
        <dbReference type="Proteomes" id="UP001501153"/>
    </source>
</evidence>
<dbReference type="Gene3D" id="1.10.10.10">
    <property type="entry name" value="Winged helix-like DNA-binding domain superfamily/Winged helix DNA-binding domain"/>
    <property type="match status" value="1"/>
</dbReference>
<dbReference type="SUPFAM" id="SSF88946">
    <property type="entry name" value="Sigma2 domain of RNA polymerase sigma factors"/>
    <property type="match status" value="1"/>
</dbReference>
<protein>
    <submittedName>
        <fullName evidence="8">Sigma-70 family RNA polymerase sigma factor</fullName>
    </submittedName>
</protein>
<dbReference type="PANTHER" id="PTHR43133">
    <property type="entry name" value="RNA POLYMERASE ECF-TYPE SIGMA FACTO"/>
    <property type="match status" value="1"/>
</dbReference>
<comment type="similarity">
    <text evidence="1">Belongs to the sigma-70 factor family. ECF subfamily.</text>
</comment>
<dbReference type="InterPro" id="IPR039425">
    <property type="entry name" value="RNA_pol_sigma-70-like"/>
</dbReference>
<dbReference type="InterPro" id="IPR013325">
    <property type="entry name" value="RNA_pol_sigma_r2"/>
</dbReference>
<dbReference type="NCBIfam" id="TIGR02937">
    <property type="entry name" value="sigma70-ECF"/>
    <property type="match status" value="1"/>
</dbReference>
<evidence type="ECO:0000256" key="5">
    <source>
        <dbReference type="SAM" id="MobiDB-lite"/>
    </source>
</evidence>
<dbReference type="InterPro" id="IPR013249">
    <property type="entry name" value="RNA_pol_sigma70_r4_t2"/>
</dbReference>
<dbReference type="Pfam" id="PF08281">
    <property type="entry name" value="Sigma70_r4_2"/>
    <property type="match status" value="1"/>
</dbReference>
<evidence type="ECO:0000259" key="6">
    <source>
        <dbReference type="Pfam" id="PF04542"/>
    </source>
</evidence>
<sequence length="180" mass="20670">MLMALFANEQELIYRLQSRDEAAMAVFYRQYGKLLYPVILRIVGQRPSAEDVLQDSMLKIWRSFASYDASKGHLFSWALRVCRNTAIDHVRDRRVQASRRTQTLDDSAAGRQAAPSSFSPEHVGVREFADRLRPEYRRLINLLYFDGLTQAEAAEALQMPLGTVKTHSRQAIRELVALLR</sequence>
<evidence type="ECO:0000256" key="3">
    <source>
        <dbReference type="ARBA" id="ARBA00023082"/>
    </source>
</evidence>
<dbReference type="InterPro" id="IPR007627">
    <property type="entry name" value="RNA_pol_sigma70_r2"/>
</dbReference>
<dbReference type="Proteomes" id="UP001501153">
    <property type="component" value="Unassembled WGS sequence"/>
</dbReference>
<accession>A0ABP8ICA7</accession>
<feature type="domain" description="RNA polymerase sigma factor 70 region 4 type 2" evidence="7">
    <location>
        <begin position="129"/>
        <end position="175"/>
    </location>
</feature>
<keyword evidence="3" id="KW-0731">Sigma factor</keyword>
<dbReference type="InterPro" id="IPR013324">
    <property type="entry name" value="RNA_pol_sigma_r3/r4-like"/>
</dbReference>
<dbReference type="EMBL" id="BAABGZ010000018">
    <property type="protein sequence ID" value="GAA4355862.1"/>
    <property type="molecule type" value="Genomic_DNA"/>
</dbReference>
<dbReference type="InterPro" id="IPR036388">
    <property type="entry name" value="WH-like_DNA-bd_sf"/>
</dbReference>
<dbReference type="PANTHER" id="PTHR43133:SF62">
    <property type="entry name" value="RNA POLYMERASE SIGMA FACTOR SIGZ"/>
    <property type="match status" value="1"/>
</dbReference>
<comment type="caution">
    <text evidence="8">The sequence shown here is derived from an EMBL/GenBank/DDBJ whole genome shotgun (WGS) entry which is preliminary data.</text>
</comment>
<reference evidence="9" key="1">
    <citation type="journal article" date="2019" name="Int. J. Syst. Evol. Microbiol.">
        <title>The Global Catalogue of Microorganisms (GCM) 10K type strain sequencing project: providing services to taxonomists for standard genome sequencing and annotation.</title>
        <authorList>
            <consortium name="The Broad Institute Genomics Platform"/>
            <consortium name="The Broad Institute Genome Sequencing Center for Infectious Disease"/>
            <person name="Wu L."/>
            <person name="Ma J."/>
        </authorList>
    </citation>
    <scope>NUCLEOTIDE SEQUENCE [LARGE SCALE GENOMIC DNA]</scope>
    <source>
        <strain evidence="9">JCM 17923</strain>
    </source>
</reference>